<name>A0A431VUC0_9DEIO</name>
<feature type="transmembrane region" description="Helical" evidence="1">
    <location>
        <begin position="202"/>
        <end position="221"/>
    </location>
</feature>
<sequence>MSQTFLRSICTFAVQHGHDPNDLELWAEIFSGWYLEYLPDDPASRDAAEVIELVRQEDREEVRGGALVFARWPQSTRAVLALVNLSYDRRLVTVRIFGEQLTEVQQQAETITARMLLDPALTVGAGTRVNIALDVNGKRIELTSGRVRGRRGGALRSFYEINKYPLTVTLVVLLLALGYVIVTVPQHQYDTVGKLYDLSGRLLSAVMFNSLLLLSQFVYFARHRQVIEWERA</sequence>
<proteinExistence type="predicted"/>
<evidence type="ECO:0000313" key="3">
    <source>
        <dbReference type="Proteomes" id="UP000277766"/>
    </source>
</evidence>
<feature type="transmembrane region" description="Helical" evidence="1">
    <location>
        <begin position="164"/>
        <end position="182"/>
    </location>
</feature>
<reference evidence="2 3" key="1">
    <citation type="submission" date="2018-12" db="EMBL/GenBank/DDBJ databases">
        <title>Deinococcus radiophilus ATCC 27603 genome sequencing and assembly.</title>
        <authorList>
            <person name="Maclea K.S."/>
            <person name="Maynard C.R."/>
        </authorList>
    </citation>
    <scope>NUCLEOTIDE SEQUENCE [LARGE SCALE GENOMIC DNA]</scope>
    <source>
        <strain evidence="2 3">ATCC 27603</strain>
    </source>
</reference>
<comment type="caution">
    <text evidence="2">The sequence shown here is derived from an EMBL/GenBank/DDBJ whole genome shotgun (WGS) entry which is preliminary data.</text>
</comment>
<dbReference type="OrthoDB" id="64016at2"/>
<dbReference type="EMBL" id="RXPE01000014">
    <property type="protein sequence ID" value="RTR26669.1"/>
    <property type="molecule type" value="Genomic_DNA"/>
</dbReference>
<dbReference type="RefSeq" id="WP_126352198.1">
    <property type="nucleotide sequence ID" value="NZ_CP086380.1"/>
</dbReference>
<evidence type="ECO:0000313" key="2">
    <source>
        <dbReference type="EMBL" id="RTR26669.1"/>
    </source>
</evidence>
<evidence type="ECO:0000256" key="1">
    <source>
        <dbReference type="SAM" id="Phobius"/>
    </source>
</evidence>
<keyword evidence="1" id="KW-1133">Transmembrane helix</keyword>
<keyword evidence="1" id="KW-0472">Membrane</keyword>
<accession>A0A431VUC0</accession>
<protein>
    <submittedName>
        <fullName evidence="2">Uncharacterized protein</fullName>
    </submittedName>
</protein>
<organism evidence="2 3">
    <name type="scientific">Deinococcus radiophilus</name>
    <dbReference type="NCBI Taxonomy" id="32062"/>
    <lineage>
        <taxon>Bacteria</taxon>
        <taxon>Thermotogati</taxon>
        <taxon>Deinococcota</taxon>
        <taxon>Deinococci</taxon>
        <taxon>Deinococcales</taxon>
        <taxon>Deinococcaceae</taxon>
        <taxon>Deinococcus</taxon>
    </lineage>
</organism>
<dbReference type="Proteomes" id="UP000277766">
    <property type="component" value="Unassembled WGS sequence"/>
</dbReference>
<gene>
    <name evidence="2" type="ORF">EJ104_07815</name>
</gene>
<dbReference type="AlphaFoldDB" id="A0A431VUC0"/>
<keyword evidence="3" id="KW-1185">Reference proteome</keyword>
<keyword evidence="1" id="KW-0812">Transmembrane</keyword>